<comment type="caution">
    <text evidence="2">The sequence shown here is derived from an EMBL/GenBank/DDBJ whole genome shotgun (WGS) entry which is preliminary data.</text>
</comment>
<dbReference type="Proteomes" id="UP000176422">
    <property type="component" value="Unassembled WGS sequence"/>
</dbReference>
<protein>
    <submittedName>
        <fullName evidence="2">Uncharacterized protein</fullName>
    </submittedName>
</protein>
<keyword evidence="1" id="KW-0472">Membrane</keyword>
<evidence type="ECO:0000256" key="1">
    <source>
        <dbReference type="SAM" id="Phobius"/>
    </source>
</evidence>
<dbReference type="AlphaFoldDB" id="A0A1F8DXI3"/>
<feature type="transmembrane region" description="Helical" evidence="1">
    <location>
        <begin position="57"/>
        <end position="75"/>
    </location>
</feature>
<gene>
    <name evidence="2" type="ORF">A2372_00415</name>
</gene>
<reference evidence="2 3" key="1">
    <citation type="journal article" date="2016" name="Nat. Commun.">
        <title>Thousands of microbial genomes shed light on interconnected biogeochemical processes in an aquifer system.</title>
        <authorList>
            <person name="Anantharaman K."/>
            <person name="Brown C.T."/>
            <person name="Hug L.A."/>
            <person name="Sharon I."/>
            <person name="Castelle C.J."/>
            <person name="Probst A.J."/>
            <person name="Thomas B.C."/>
            <person name="Singh A."/>
            <person name="Wilkins M.J."/>
            <person name="Karaoz U."/>
            <person name="Brodie E.L."/>
            <person name="Williams K.H."/>
            <person name="Hubbard S.S."/>
            <person name="Banfield J.F."/>
        </authorList>
    </citation>
    <scope>NUCLEOTIDE SEQUENCE [LARGE SCALE GENOMIC DNA]</scope>
</reference>
<evidence type="ECO:0000313" key="2">
    <source>
        <dbReference type="EMBL" id="OGM92495.1"/>
    </source>
</evidence>
<sequence length="99" mass="10795">MKIGLFSVGGLLISLGAIMCAVGMAYGFPDAAYVIDPMIEETQDAWLLFMQAWGTPISYGGLVLMFIGAGIAWFAKGGKTPSLRKKNRFTCKWSRRISP</sequence>
<name>A0A1F8DXI3_9BACT</name>
<keyword evidence="1" id="KW-1133">Transmembrane helix</keyword>
<evidence type="ECO:0000313" key="3">
    <source>
        <dbReference type="Proteomes" id="UP000176422"/>
    </source>
</evidence>
<accession>A0A1F8DXI3</accession>
<proteinExistence type="predicted"/>
<organism evidence="2 3">
    <name type="scientific">Candidatus Wolfebacteria bacterium RIFOXYB1_FULL_54_12</name>
    <dbReference type="NCBI Taxonomy" id="1802559"/>
    <lineage>
        <taxon>Bacteria</taxon>
        <taxon>Candidatus Wolfeibacteriota</taxon>
    </lineage>
</organism>
<dbReference type="EMBL" id="MGIT01000006">
    <property type="protein sequence ID" value="OGM92495.1"/>
    <property type="molecule type" value="Genomic_DNA"/>
</dbReference>
<keyword evidence="1" id="KW-0812">Transmembrane</keyword>